<protein>
    <submittedName>
        <fullName evidence="1">Uncharacterized protein</fullName>
    </submittedName>
</protein>
<comment type="caution">
    <text evidence="1">The sequence shown here is derived from an EMBL/GenBank/DDBJ whole genome shotgun (WGS) entry which is preliminary data.</text>
</comment>
<dbReference type="RefSeq" id="WP_005488086.1">
    <property type="nucleotide sequence ID" value="NZ_CAUI01000005.1"/>
</dbReference>
<reference evidence="2" key="1">
    <citation type="journal article" date="2013" name="Genome Announc.">
        <title>Genome Sequence of Halanaerobium saccharolyticum subsp. saccharolyticum Strain DSM 6643T, a Halophilic Hydrogen-Producing Bacterium.</title>
        <authorList>
            <person name="Kivisto A."/>
            <person name="Larjo A."/>
            <person name="Ciranna A."/>
            <person name="Santala V."/>
            <person name="Roos C."/>
            <person name="Karp M."/>
        </authorList>
    </citation>
    <scope>NUCLEOTIDE SEQUENCE [LARGE SCALE GENOMIC DNA]</scope>
    <source>
        <strain evidence="2">DSM 6643</strain>
    </source>
</reference>
<keyword evidence="2" id="KW-1185">Reference proteome</keyword>
<evidence type="ECO:0000313" key="1">
    <source>
        <dbReference type="EMBL" id="CCU78692.1"/>
    </source>
</evidence>
<dbReference type="Proteomes" id="UP000012063">
    <property type="component" value="Unassembled WGS sequence"/>
</dbReference>
<dbReference type="AlphaFoldDB" id="M5ECS7"/>
<dbReference type="STRING" id="1293054.HSACCH_00831"/>
<organism evidence="1 2">
    <name type="scientific">Halanaerobium saccharolyticum subsp. saccharolyticum DSM 6643</name>
    <dbReference type="NCBI Taxonomy" id="1293054"/>
    <lineage>
        <taxon>Bacteria</taxon>
        <taxon>Bacillati</taxon>
        <taxon>Bacillota</taxon>
        <taxon>Clostridia</taxon>
        <taxon>Halanaerobiales</taxon>
        <taxon>Halanaerobiaceae</taxon>
        <taxon>Halanaerobium</taxon>
    </lineage>
</organism>
<dbReference type="EMBL" id="CAUI01000005">
    <property type="protein sequence ID" value="CCU78692.1"/>
    <property type="molecule type" value="Genomic_DNA"/>
</dbReference>
<dbReference type="InParanoid" id="M5ECS7"/>
<evidence type="ECO:0000313" key="2">
    <source>
        <dbReference type="Proteomes" id="UP000012063"/>
    </source>
</evidence>
<proteinExistence type="predicted"/>
<gene>
    <name evidence="1" type="ORF">HSACCH_00831</name>
</gene>
<name>M5ECS7_9FIRM</name>
<sequence length="175" mass="20772">MEKLSEAGKLFLKDYLVLNEAKNDVDRYLNTTVRKVHDIILEQLDDFNTEYLQLNVWENKSTRGRLQIRFKSLIEHELFREDRYDIYIMYRDIRNATDLFTNNSVKIFLHSPAAVSNLKDSLIKLSQKKLNYNIYNKKIILLDLDSSTQSAEKIAEEIFDMINIIKELLKDIYKS</sequence>
<accession>M5ECS7</accession>